<dbReference type="Proteomes" id="UP000006056">
    <property type="component" value="Chromosome"/>
</dbReference>
<dbReference type="HOGENOM" id="CLU_2557143_0_0_0"/>
<protein>
    <submittedName>
        <fullName evidence="1">Uncharacterized protein</fullName>
    </submittedName>
</protein>
<dbReference type="OrthoDB" id="123437at2"/>
<accession>I3ZK73</accession>
<dbReference type="STRING" id="926566.Terro_3426"/>
<evidence type="ECO:0000313" key="1">
    <source>
        <dbReference type="EMBL" id="AFL89641.1"/>
    </source>
</evidence>
<sequence>MKLIPVPIRHLYHQISGLGLASERRRVCTGCRGVRFERVPRIGLVQAQILPFFNLYPWRCVLCNRVIYRTLRTNEQDPGNRF</sequence>
<dbReference type="EMBL" id="CP003379">
    <property type="protein sequence ID" value="AFL89641.1"/>
    <property type="molecule type" value="Genomic_DNA"/>
</dbReference>
<proteinExistence type="predicted"/>
<evidence type="ECO:0000313" key="2">
    <source>
        <dbReference type="Proteomes" id="UP000006056"/>
    </source>
</evidence>
<name>I3ZK73_TERRK</name>
<reference evidence="1 2" key="1">
    <citation type="submission" date="2012-06" db="EMBL/GenBank/DDBJ databases">
        <title>Complete genome of Terriglobus roseus DSM 18391.</title>
        <authorList>
            <consortium name="US DOE Joint Genome Institute (JGI-PGF)"/>
            <person name="Lucas S."/>
            <person name="Copeland A."/>
            <person name="Lapidus A."/>
            <person name="Glavina del Rio T."/>
            <person name="Dalin E."/>
            <person name="Tice H."/>
            <person name="Bruce D."/>
            <person name="Goodwin L."/>
            <person name="Pitluck S."/>
            <person name="Peters L."/>
            <person name="Mikhailova N."/>
            <person name="Munk A.C.C."/>
            <person name="Kyrpides N."/>
            <person name="Mavromatis K."/>
            <person name="Ivanova N."/>
            <person name="Brettin T."/>
            <person name="Detter J.C."/>
            <person name="Han C."/>
            <person name="Larimer F."/>
            <person name="Land M."/>
            <person name="Hauser L."/>
            <person name="Markowitz V."/>
            <person name="Cheng J.-F."/>
            <person name="Hugenholtz P."/>
            <person name="Woyke T."/>
            <person name="Wu D."/>
            <person name="Brambilla E."/>
            <person name="Klenk H.-P."/>
            <person name="Eisen J.A."/>
        </authorList>
    </citation>
    <scope>NUCLEOTIDE SEQUENCE [LARGE SCALE GENOMIC DNA]</scope>
    <source>
        <strain evidence="2">DSM 18391 / NRRL B-41598 / KBS 63</strain>
    </source>
</reference>
<keyword evidence="2" id="KW-1185">Reference proteome</keyword>
<dbReference type="KEGG" id="trs:Terro_3426"/>
<gene>
    <name evidence="1" type="ordered locus">Terro_3426</name>
</gene>
<organism evidence="1 2">
    <name type="scientific">Terriglobus roseus (strain DSM 18391 / NRRL B-41598 / KBS 63)</name>
    <dbReference type="NCBI Taxonomy" id="926566"/>
    <lineage>
        <taxon>Bacteria</taxon>
        <taxon>Pseudomonadati</taxon>
        <taxon>Acidobacteriota</taxon>
        <taxon>Terriglobia</taxon>
        <taxon>Terriglobales</taxon>
        <taxon>Acidobacteriaceae</taxon>
        <taxon>Terriglobus</taxon>
    </lineage>
</organism>
<dbReference type="RefSeq" id="WP_014786902.1">
    <property type="nucleotide sequence ID" value="NC_018014.1"/>
</dbReference>
<dbReference type="AlphaFoldDB" id="I3ZK73"/>